<dbReference type="CDD" id="cd06261">
    <property type="entry name" value="TM_PBP2"/>
    <property type="match status" value="1"/>
</dbReference>
<comment type="subcellular location">
    <subcellularLocation>
        <location evidence="1 7">Cell membrane</location>
        <topology evidence="1 7">Multi-pass membrane protein</topology>
    </subcellularLocation>
</comment>
<comment type="caution">
    <text evidence="9">The sequence shown here is derived from an EMBL/GenBank/DDBJ whole genome shotgun (WGS) entry which is preliminary data.</text>
</comment>
<dbReference type="InterPro" id="IPR035906">
    <property type="entry name" value="MetI-like_sf"/>
</dbReference>
<dbReference type="AlphaFoldDB" id="A0A537LUU3"/>
<dbReference type="InterPro" id="IPR000515">
    <property type="entry name" value="MetI-like"/>
</dbReference>
<evidence type="ECO:0000313" key="10">
    <source>
        <dbReference type="Proteomes" id="UP000320393"/>
    </source>
</evidence>
<dbReference type="Gene3D" id="1.10.3720.10">
    <property type="entry name" value="MetI-like"/>
    <property type="match status" value="1"/>
</dbReference>
<evidence type="ECO:0000256" key="1">
    <source>
        <dbReference type="ARBA" id="ARBA00004651"/>
    </source>
</evidence>
<dbReference type="GO" id="GO:0055085">
    <property type="term" value="P:transmembrane transport"/>
    <property type="evidence" value="ECO:0007669"/>
    <property type="project" value="InterPro"/>
</dbReference>
<dbReference type="Pfam" id="PF00528">
    <property type="entry name" value="BPD_transp_1"/>
    <property type="match status" value="1"/>
</dbReference>
<keyword evidence="4 7" id="KW-0812">Transmembrane</keyword>
<evidence type="ECO:0000259" key="8">
    <source>
        <dbReference type="PROSITE" id="PS50928"/>
    </source>
</evidence>
<accession>A0A537LUU3</accession>
<dbReference type="EMBL" id="VBAM01000210">
    <property type="protein sequence ID" value="TMJ11778.1"/>
    <property type="molecule type" value="Genomic_DNA"/>
</dbReference>
<sequence>AIAGTTADVVGGLLLALSLFSRPPFAKFLRVVWFTPVLMSYVVVGIIWVWIYDFDWGFANLVLRWLHLGALTRSWLGDPSTALASVLVTHIWKWLGFNMIIFLAALYALPGEVLGAAELDHCSGVAKLVHIIVPMLRPTIVNLLVLSFIGKMMIFDLVWVMTGGGPLWSTETVSTYVYKRAFDWNTFDLGYPSAIAVLWFGIIIAFVVLMTRLLRHRDRLEF</sequence>
<keyword evidence="3" id="KW-1003">Cell membrane</keyword>
<feature type="transmembrane region" description="Helical" evidence="7">
    <location>
        <begin position="91"/>
        <end position="109"/>
    </location>
</feature>
<feature type="domain" description="ABC transmembrane type-1" evidence="8">
    <location>
        <begin position="1"/>
        <end position="210"/>
    </location>
</feature>
<keyword evidence="5 7" id="KW-1133">Transmembrane helix</keyword>
<feature type="transmembrane region" description="Helical" evidence="7">
    <location>
        <begin position="31"/>
        <end position="51"/>
    </location>
</feature>
<evidence type="ECO:0000256" key="5">
    <source>
        <dbReference type="ARBA" id="ARBA00022989"/>
    </source>
</evidence>
<dbReference type="PROSITE" id="PS50928">
    <property type="entry name" value="ABC_TM1"/>
    <property type="match status" value="1"/>
</dbReference>
<dbReference type="PANTHER" id="PTHR30193">
    <property type="entry name" value="ABC TRANSPORTER PERMEASE PROTEIN"/>
    <property type="match status" value="1"/>
</dbReference>
<evidence type="ECO:0000256" key="4">
    <source>
        <dbReference type="ARBA" id="ARBA00022692"/>
    </source>
</evidence>
<dbReference type="InterPro" id="IPR051393">
    <property type="entry name" value="ABC_transporter_permease"/>
</dbReference>
<proteinExistence type="inferred from homology"/>
<dbReference type="SUPFAM" id="SSF161098">
    <property type="entry name" value="MetI-like"/>
    <property type="match status" value="1"/>
</dbReference>
<evidence type="ECO:0000256" key="7">
    <source>
        <dbReference type="RuleBase" id="RU363032"/>
    </source>
</evidence>
<feature type="transmembrane region" description="Helical" evidence="7">
    <location>
        <begin position="140"/>
        <end position="161"/>
    </location>
</feature>
<evidence type="ECO:0000256" key="6">
    <source>
        <dbReference type="ARBA" id="ARBA00023136"/>
    </source>
</evidence>
<organism evidence="9 10">
    <name type="scientific">Candidatus Segetimicrobium genomatis</name>
    <dbReference type="NCBI Taxonomy" id="2569760"/>
    <lineage>
        <taxon>Bacteria</taxon>
        <taxon>Bacillati</taxon>
        <taxon>Candidatus Sysuimicrobiota</taxon>
        <taxon>Candidatus Sysuimicrobiia</taxon>
        <taxon>Candidatus Sysuimicrobiales</taxon>
        <taxon>Candidatus Segetimicrobiaceae</taxon>
        <taxon>Candidatus Segetimicrobium</taxon>
    </lineage>
</organism>
<dbReference type="Proteomes" id="UP000320393">
    <property type="component" value="Unassembled WGS sequence"/>
</dbReference>
<evidence type="ECO:0000256" key="3">
    <source>
        <dbReference type="ARBA" id="ARBA00022475"/>
    </source>
</evidence>
<reference evidence="9 10" key="1">
    <citation type="journal article" date="2019" name="Nat. Microbiol.">
        <title>Mediterranean grassland soil C-N compound turnover is dependent on rainfall and depth, and is mediated by genomically divergent microorganisms.</title>
        <authorList>
            <person name="Diamond S."/>
            <person name="Andeer P.F."/>
            <person name="Li Z."/>
            <person name="Crits-Christoph A."/>
            <person name="Burstein D."/>
            <person name="Anantharaman K."/>
            <person name="Lane K.R."/>
            <person name="Thomas B.C."/>
            <person name="Pan C."/>
            <person name="Northen T.R."/>
            <person name="Banfield J.F."/>
        </authorList>
    </citation>
    <scope>NUCLEOTIDE SEQUENCE [LARGE SCALE GENOMIC DNA]</scope>
    <source>
        <strain evidence="9">NP_5</strain>
    </source>
</reference>
<dbReference type="GO" id="GO:0005886">
    <property type="term" value="C:plasma membrane"/>
    <property type="evidence" value="ECO:0007669"/>
    <property type="project" value="UniProtKB-SubCell"/>
</dbReference>
<keyword evidence="2 7" id="KW-0813">Transport</keyword>
<feature type="non-terminal residue" evidence="9">
    <location>
        <position position="1"/>
    </location>
</feature>
<keyword evidence="6 7" id="KW-0472">Membrane</keyword>
<protein>
    <submittedName>
        <fullName evidence="9">Sugar ABC transporter permease</fullName>
    </submittedName>
</protein>
<feature type="transmembrane region" description="Helical" evidence="7">
    <location>
        <begin position="189"/>
        <end position="210"/>
    </location>
</feature>
<comment type="similarity">
    <text evidence="7">Belongs to the binding-protein-dependent transport system permease family.</text>
</comment>
<evidence type="ECO:0000313" key="9">
    <source>
        <dbReference type="EMBL" id="TMJ11778.1"/>
    </source>
</evidence>
<dbReference type="PANTHER" id="PTHR30193:SF37">
    <property type="entry name" value="INNER MEMBRANE ABC TRANSPORTER PERMEASE PROTEIN YCJO"/>
    <property type="match status" value="1"/>
</dbReference>
<gene>
    <name evidence="9" type="ORF">E6H02_06600</name>
</gene>
<evidence type="ECO:0000256" key="2">
    <source>
        <dbReference type="ARBA" id="ARBA00022448"/>
    </source>
</evidence>
<name>A0A537LUU3_9BACT</name>